<protein>
    <recommendedName>
        <fullName evidence="6">Dual specificity protein phosphatase</fullName>
        <ecNumber evidence="6">3.1.3.16</ecNumber>
        <ecNumber evidence="6">3.1.3.48</ecNumber>
    </recommendedName>
</protein>
<organism evidence="9 10">
    <name type="scientific">Nesidiocoris tenuis</name>
    <dbReference type="NCBI Taxonomy" id="355587"/>
    <lineage>
        <taxon>Eukaryota</taxon>
        <taxon>Metazoa</taxon>
        <taxon>Ecdysozoa</taxon>
        <taxon>Arthropoda</taxon>
        <taxon>Hexapoda</taxon>
        <taxon>Insecta</taxon>
        <taxon>Pterygota</taxon>
        <taxon>Neoptera</taxon>
        <taxon>Paraneoptera</taxon>
        <taxon>Hemiptera</taxon>
        <taxon>Heteroptera</taxon>
        <taxon>Panheteroptera</taxon>
        <taxon>Cimicomorpha</taxon>
        <taxon>Miridae</taxon>
        <taxon>Dicyphina</taxon>
        <taxon>Nesidiocoris</taxon>
    </lineage>
</organism>
<keyword evidence="10" id="KW-1185">Reference proteome</keyword>
<dbReference type="PANTHER" id="PTHR45682">
    <property type="entry name" value="AGAP008228-PA"/>
    <property type="match status" value="1"/>
</dbReference>
<dbReference type="PROSITE" id="PS50054">
    <property type="entry name" value="TYR_PHOSPHATASE_DUAL"/>
    <property type="match status" value="1"/>
</dbReference>
<comment type="catalytic activity">
    <reaction evidence="6">
        <text>O-phospho-L-tyrosyl-[protein] + H2O = L-tyrosyl-[protein] + phosphate</text>
        <dbReference type="Rhea" id="RHEA:10684"/>
        <dbReference type="Rhea" id="RHEA-COMP:10136"/>
        <dbReference type="Rhea" id="RHEA-COMP:20101"/>
        <dbReference type="ChEBI" id="CHEBI:15377"/>
        <dbReference type="ChEBI" id="CHEBI:43474"/>
        <dbReference type="ChEBI" id="CHEBI:46858"/>
        <dbReference type="ChEBI" id="CHEBI:61978"/>
        <dbReference type="EC" id="3.1.3.48"/>
    </reaction>
</comment>
<evidence type="ECO:0000256" key="1">
    <source>
        <dbReference type="ARBA" id="ARBA00008601"/>
    </source>
</evidence>
<comment type="catalytic activity">
    <reaction evidence="4 6">
        <text>O-phospho-L-seryl-[protein] + H2O = L-seryl-[protein] + phosphate</text>
        <dbReference type="Rhea" id="RHEA:20629"/>
        <dbReference type="Rhea" id="RHEA-COMP:9863"/>
        <dbReference type="Rhea" id="RHEA-COMP:11604"/>
        <dbReference type="ChEBI" id="CHEBI:15377"/>
        <dbReference type="ChEBI" id="CHEBI:29999"/>
        <dbReference type="ChEBI" id="CHEBI:43474"/>
        <dbReference type="ChEBI" id="CHEBI:83421"/>
        <dbReference type="EC" id="3.1.3.16"/>
    </reaction>
</comment>
<dbReference type="InterPro" id="IPR016130">
    <property type="entry name" value="Tyr_Pase_AS"/>
</dbReference>
<name>A0ABN7AGX0_9HEMI</name>
<dbReference type="PROSITE" id="PS00383">
    <property type="entry name" value="TYR_PHOSPHATASE_1"/>
    <property type="match status" value="1"/>
</dbReference>
<dbReference type="PROSITE" id="PS50056">
    <property type="entry name" value="TYR_PHOSPHATASE_2"/>
    <property type="match status" value="1"/>
</dbReference>
<dbReference type="CDD" id="cd14515">
    <property type="entry name" value="DUSP3-like"/>
    <property type="match status" value="1"/>
</dbReference>
<evidence type="ECO:0000256" key="5">
    <source>
        <dbReference type="ARBA" id="ARBA00048336"/>
    </source>
</evidence>
<evidence type="ECO:0000256" key="4">
    <source>
        <dbReference type="ARBA" id="ARBA00047761"/>
    </source>
</evidence>
<dbReference type="InterPro" id="IPR020422">
    <property type="entry name" value="TYR_PHOSPHATASE_DUAL_dom"/>
</dbReference>
<dbReference type="PRINTS" id="PR01908">
    <property type="entry name" value="ADSPHPHTASE"/>
</dbReference>
<sequence length="166" mass="18201">MDINEVYPNIFISDETTARSKGYLQSIGITHVVNAAEGHLMGFVNTSSQFYQGSGITYKGINLADLSMADASKYFKEVANFIDNALNSGGKVLVHCLMGISRSGTMVLAFLMLKRGMTAVEAMTTVRRKRNIHPNDGFIHQLAKLDNKLQRKRKSASPDPTSSAAR</sequence>
<dbReference type="Proteomes" id="UP001307889">
    <property type="component" value="Chromosome 2"/>
</dbReference>
<keyword evidence="2 6" id="KW-0378">Hydrolase</keyword>
<evidence type="ECO:0000259" key="8">
    <source>
        <dbReference type="PROSITE" id="PS50056"/>
    </source>
</evidence>
<reference evidence="9 10" key="1">
    <citation type="submission" date="2023-09" db="EMBL/GenBank/DDBJ databases">
        <title>Nesidiocoris tenuis whole genome shotgun sequence.</title>
        <authorList>
            <person name="Shibata T."/>
            <person name="Shimoda M."/>
            <person name="Kobayashi T."/>
            <person name="Uehara T."/>
        </authorList>
    </citation>
    <scope>NUCLEOTIDE SEQUENCE [LARGE SCALE GENOMIC DNA]</scope>
    <source>
        <strain evidence="9 10">Japan</strain>
    </source>
</reference>
<comment type="catalytic activity">
    <reaction evidence="5 6">
        <text>O-phospho-L-threonyl-[protein] + H2O = L-threonyl-[protein] + phosphate</text>
        <dbReference type="Rhea" id="RHEA:47004"/>
        <dbReference type="Rhea" id="RHEA-COMP:11060"/>
        <dbReference type="Rhea" id="RHEA-COMP:11605"/>
        <dbReference type="ChEBI" id="CHEBI:15377"/>
        <dbReference type="ChEBI" id="CHEBI:30013"/>
        <dbReference type="ChEBI" id="CHEBI:43474"/>
        <dbReference type="ChEBI" id="CHEBI:61977"/>
        <dbReference type="EC" id="3.1.3.16"/>
    </reaction>
</comment>
<evidence type="ECO:0000256" key="2">
    <source>
        <dbReference type="ARBA" id="ARBA00022801"/>
    </source>
</evidence>
<feature type="domain" description="Tyrosine specific protein phosphatases" evidence="8">
    <location>
        <begin position="72"/>
        <end position="130"/>
    </location>
</feature>
<accession>A0ABN7AGX0</accession>
<comment type="function">
    <text evidence="6">Dual specificity phosphatase able to dephosphorylate phosphotyrosine, phosphoserine and phosphothreonine residues, with a preference for phosphotyrosine as a substrate.</text>
</comment>
<evidence type="ECO:0000313" key="9">
    <source>
        <dbReference type="EMBL" id="BES91208.1"/>
    </source>
</evidence>
<dbReference type="PRINTS" id="PR01909">
    <property type="entry name" value="ADSPHPHTASEA"/>
</dbReference>
<gene>
    <name evidence="9" type="ORF">NTJ_04016</name>
</gene>
<dbReference type="EC" id="3.1.3.48" evidence="6"/>
<dbReference type="EMBL" id="AP028910">
    <property type="protein sequence ID" value="BES91208.1"/>
    <property type="molecule type" value="Genomic_DNA"/>
</dbReference>
<evidence type="ECO:0000256" key="3">
    <source>
        <dbReference type="ARBA" id="ARBA00022912"/>
    </source>
</evidence>
<proteinExistence type="inferred from homology"/>
<dbReference type="PANTHER" id="PTHR45682:SF5">
    <property type="entry name" value="DUAL SPECIFICITY PROTEIN PHOSPHATASE"/>
    <property type="match status" value="1"/>
</dbReference>
<dbReference type="Gene3D" id="3.90.190.10">
    <property type="entry name" value="Protein tyrosine phosphatase superfamily"/>
    <property type="match status" value="1"/>
</dbReference>
<dbReference type="SUPFAM" id="SSF52799">
    <property type="entry name" value="(Phosphotyrosine protein) phosphatases II"/>
    <property type="match status" value="1"/>
</dbReference>
<evidence type="ECO:0000256" key="6">
    <source>
        <dbReference type="RuleBase" id="RU366038"/>
    </source>
</evidence>
<dbReference type="InterPro" id="IPR020405">
    <property type="entry name" value="Atypical_DUSP_subfamA"/>
</dbReference>
<dbReference type="SMART" id="SM00195">
    <property type="entry name" value="DSPc"/>
    <property type="match status" value="1"/>
</dbReference>
<evidence type="ECO:0000313" key="10">
    <source>
        <dbReference type="Proteomes" id="UP001307889"/>
    </source>
</evidence>
<feature type="domain" description="Tyrosine-protein phosphatase" evidence="7">
    <location>
        <begin position="2"/>
        <end position="151"/>
    </location>
</feature>
<comment type="similarity">
    <text evidence="1 6">Belongs to the protein-tyrosine phosphatase family. Non-receptor class dual specificity subfamily.</text>
</comment>
<dbReference type="InterPro" id="IPR000387">
    <property type="entry name" value="Tyr_Pase_dom"/>
</dbReference>
<dbReference type="Pfam" id="PF00782">
    <property type="entry name" value="DSPc"/>
    <property type="match status" value="1"/>
</dbReference>
<dbReference type="InterPro" id="IPR029021">
    <property type="entry name" value="Prot-tyrosine_phosphatase-like"/>
</dbReference>
<dbReference type="EC" id="3.1.3.16" evidence="6"/>
<evidence type="ECO:0000259" key="7">
    <source>
        <dbReference type="PROSITE" id="PS50054"/>
    </source>
</evidence>
<keyword evidence="3 6" id="KW-0904">Protein phosphatase</keyword>
<dbReference type="InterPro" id="IPR000340">
    <property type="entry name" value="Dual-sp_phosphatase_cat-dom"/>
</dbReference>